<accession>A0AA39I1Y0</accession>
<feature type="domain" description="DNA2/NAM7 helicase-like C-terminal" evidence="5">
    <location>
        <begin position="450"/>
        <end position="630"/>
    </location>
</feature>
<evidence type="ECO:0000256" key="3">
    <source>
        <dbReference type="ARBA" id="ARBA00022806"/>
    </source>
</evidence>
<dbReference type="Pfam" id="PF13087">
    <property type="entry name" value="AAA_12"/>
    <property type="match status" value="1"/>
</dbReference>
<dbReference type="Gene3D" id="3.40.50.300">
    <property type="entry name" value="P-loop containing nucleotide triphosphate hydrolases"/>
    <property type="match status" value="2"/>
</dbReference>
<dbReference type="InterPro" id="IPR027417">
    <property type="entry name" value="P-loop_NTPase"/>
</dbReference>
<evidence type="ECO:0000256" key="1">
    <source>
        <dbReference type="ARBA" id="ARBA00022741"/>
    </source>
</evidence>
<dbReference type="Proteomes" id="UP001175271">
    <property type="component" value="Unassembled WGS sequence"/>
</dbReference>
<keyword evidence="3" id="KW-0347">Helicase</keyword>
<keyword evidence="4" id="KW-0067">ATP-binding</keyword>
<reference evidence="6" key="1">
    <citation type="submission" date="2023-06" db="EMBL/GenBank/DDBJ databases">
        <title>Genomic analysis of the entomopathogenic nematode Steinernema hermaphroditum.</title>
        <authorList>
            <person name="Schwarz E.M."/>
            <person name="Heppert J.K."/>
            <person name="Baniya A."/>
            <person name="Schwartz H.T."/>
            <person name="Tan C.-H."/>
            <person name="Antoshechkin I."/>
            <person name="Sternberg P.W."/>
            <person name="Goodrich-Blair H."/>
            <person name="Dillman A.R."/>
        </authorList>
    </citation>
    <scope>NUCLEOTIDE SEQUENCE</scope>
    <source>
        <strain evidence="6">PS9179</strain>
        <tissue evidence="6">Whole animal</tissue>
    </source>
</reference>
<proteinExistence type="predicted"/>
<dbReference type="CDD" id="cd18808">
    <property type="entry name" value="SF1_C_Upf1"/>
    <property type="match status" value="1"/>
</dbReference>
<keyword evidence="7" id="KW-1185">Reference proteome</keyword>
<protein>
    <recommendedName>
        <fullName evidence="5">DNA2/NAM7 helicase-like C-terminal domain-containing protein</fullName>
    </recommendedName>
</protein>
<dbReference type="InterPro" id="IPR047187">
    <property type="entry name" value="SF1_C_Upf1"/>
</dbReference>
<dbReference type="GO" id="GO:0043139">
    <property type="term" value="F:5'-3' DNA helicase activity"/>
    <property type="evidence" value="ECO:0007669"/>
    <property type="project" value="TreeGrafter"/>
</dbReference>
<dbReference type="GO" id="GO:0016787">
    <property type="term" value="F:hydrolase activity"/>
    <property type="evidence" value="ECO:0007669"/>
    <property type="project" value="UniProtKB-KW"/>
</dbReference>
<dbReference type="EMBL" id="JAUCMV010000002">
    <property type="protein sequence ID" value="KAK0415334.1"/>
    <property type="molecule type" value="Genomic_DNA"/>
</dbReference>
<evidence type="ECO:0000313" key="6">
    <source>
        <dbReference type="EMBL" id="KAK0415334.1"/>
    </source>
</evidence>
<dbReference type="InterPro" id="IPR050534">
    <property type="entry name" value="Coronavir_polyprotein_1ab"/>
</dbReference>
<sequence length="686" mass="76701">MYGQKLSAVEIEENWLQGAQACFAHVKRQHCRAGFYSKLRRSEQPWNFEVAAKPFMMCAALRQRLWKPNTLIQLGVTPLSLKAAPWAVEAIQVENDGSLQATIIPADKTRRAEMERTIDSWFRVPQSEQPETTEEAMEVDNAESSELFMQPAISNTGFDQRLSTFKSQAMSRRAEQDNLQGLITRQLLGLEEPRKIPKSQHPIVLIPGRPLSTDQYRIISAFLSETIPVVYADSPAGSGKTFLGAVAVNERLRRNPAEMIIATGPTNCSVINLANAIKEVVPDTRLSLMVISSVASEAKFMEDQSEASRWQMRKLLEQNAQLFTLEDRKFVECYLEARKTNNLTGFQERRAISLAIDALQINVVCCTTAVAEMYLDSRLAGAKTLIADEVGQIPMAQLLSIVVRLPRLQKVLMAGDVHQLPVNLRDLPAAAKRRGMASVAEVVNWQRMVPSLSLRKSYRAHPTLVYCAAAIYDGQFMPFQRAEDLSLLTQSEFPLLHKKYPVMVFHSEANDERLPSKSRHNPVQRSAIAAIVEELNKCPPSESSVVVLTYYVAEAVLLRRCLPSTVTAATIDAYQGKEADLVIVVTTRSMPEIPENLSGNSRNGEFILSEERAAVAITRARHGLFVIGNTRLLSRATTWSAFLQRVAFRVPILDTDAAHLLADVRDPLKRRALISTLPLNKTWLEK</sequence>
<dbReference type="InterPro" id="IPR041679">
    <property type="entry name" value="DNA2/NAM7-like_C"/>
</dbReference>
<evidence type="ECO:0000256" key="2">
    <source>
        <dbReference type="ARBA" id="ARBA00022801"/>
    </source>
</evidence>
<dbReference type="GO" id="GO:0005524">
    <property type="term" value="F:ATP binding"/>
    <property type="evidence" value="ECO:0007669"/>
    <property type="project" value="UniProtKB-KW"/>
</dbReference>
<dbReference type="PANTHER" id="PTHR43788">
    <property type="entry name" value="DNA2/NAM7 HELICASE FAMILY MEMBER"/>
    <property type="match status" value="1"/>
</dbReference>
<evidence type="ECO:0000256" key="4">
    <source>
        <dbReference type="ARBA" id="ARBA00022840"/>
    </source>
</evidence>
<gene>
    <name evidence="6" type="ORF">QR680_011894</name>
</gene>
<comment type="caution">
    <text evidence="6">The sequence shown here is derived from an EMBL/GenBank/DDBJ whole genome shotgun (WGS) entry which is preliminary data.</text>
</comment>
<evidence type="ECO:0000259" key="5">
    <source>
        <dbReference type="Pfam" id="PF13087"/>
    </source>
</evidence>
<dbReference type="AlphaFoldDB" id="A0AA39I1Y0"/>
<dbReference type="SUPFAM" id="SSF52540">
    <property type="entry name" value="P-loop containing nucleoside triphosphate hydrolases"/>
    <property type="match status" value="1"/>
</dbReference>
<evidence type="ECO:0000313" key="7">
    <source>
        <dbReference type="Proteomes" id="UP001175271"/>
    </source>
</evidence>
<dbReference type="PANTHER" id="PTHR43788:SF16">
    <property type="entry name" value="HELICASE WITH ZINC FINGER 2"/>
    <property type="match status" value="1"/>
</dbReference>
<keyword evidence="2" id="KW-0378">Hydrolase</keyword>
<name>A0AA39I1Y0_9BILA</name>
<keyword evidence="1" id="KW-0547">Nucleotide-binding</keyword>
<organism evidence="6 7">
    <name type="scientific">Steinernema hermaphroditum</name>
    <dbReference type="NCBI Taxonomy" id="289476"/>
    <lineage>
        <taxon>Eukaryota</taxon>
        <taxon>Metazoa</taxon>
        <taxon>Ecdysozoa</taxon>
        <taxon>Nematoda</taxon>
        <taxon>Chromadorea</taxon>
        <taxon>Rhabditida</taxon>
        <taxon>Tylenchina</taxon>
        <taxon>Panagrolaimomorpha</taxon>
        <taxon>Strongyloidoidea</taxon>
        <taxon>Steinernematidae</taxon>
        <taxon>Steinernema</taxon>
    </lineage>
</organism>